<feature type="region of interest" description="Disordered" evidence="1">
    <location>
        <begin position="561"/>
        <end position="581"/>
    </location>
</feature>
<feature type="compositionally biased region" description="Basic residues" evidence="1">
    <location>
        <begin position="451"/>
        <end position="462"/>
    </location>
</feature>
<dbReference type="AlphaFoldDB" id="A0A151WUT4"/>
<dbReference type="GO" id="GO:0003676">
    <property type="term" value="F:nucleic acid binding"/>
    <property type="evidence" value="ECO:0007669"/>
    <property type="project" value="InterPro"/>
</dbReference>
<dbReference type="Proteomes" id="UP000075809">
    <property type="component" value="Unassembled WGS sequence"/>
</dbReference>
<evidence type="ECO:0000259" key="2">
    <source>
        <dbReference type="PROSITE" id="PS50174"/>
    </source>
</evidence>
<evidence type="ECO:0000313" key="3">
    <source>
        <dbReference type="EMBL" id="KYQ51680.1"/>
    </source>
</evidence>
<accession>A0A151WUT4</accession>
<feature type="compositionally biased region" description="Basic residues" evidence="1">
    <location>
        <begin position="561"/>
        <end position="578"/>
    </location>
</feature>
<evidence type="ECO:0000256" key="1">
    <source>
        <dbReference type="SAM" id="MobiDB-lite"/>
    </source>
</evidence>
<dbReference type="PROSITE" id="PS50174">
    <property type="entry name" value="G_PATCH"/>
    <property type="match status" value="1"/>
</dbReference>
<dbReference type="InterPro" id="IPR000467">
    <property type="entry name" value="G_patch_dom"/>
</dbReference>
<feature type="region of interest" description="Disordered" evidence="1">
    <location>
        <begin position="667"/>
        <end position="709"/>
    </location>
</feature>
<dbReference type="STRING" id="64791.A0A151WUT4"/>
<feature type="compositionally biased region" description="Polar residues" evidence="1">
    <location>
        <begin position="463"/>
        <end position="472"/>
    </location>
</feature>
<keyword evidence="4" id="KW-1185">Reference proteome</keyword>
<feature type="domain" description="G-patch" evidence="2">
    <location>
        <begin position="26"/>
        <end position="72"/>
    </location>
</feature>
<name>A0A151WUT4_9HYME</name>
<dbReference type="PANTHER" id="PTHR23149:SF27">
    <property type="entry name" value="PIN2_TERF1-INTERACTING TELOMERASE INHIBITOR 1"/>
    <property type="match status" value="1"/>
</dbReference>
<dbReference type="EMBL" id="KQ982720">
    <property type="protein sequence ID" value="KYQ51680.1"/>
    <property type="molecule type" value="Genomic_DNA"/>
</dbReference>
<feature type="region of interest" description="Disordered" evidence="1">
    <location>
        <begin position="217"/>
        <end position="243"/>
    </location>
</feature>
<dbReference type="OrthoDB" id="29523at2759"/>
<proteinExistence type="predicted"/>
<evidence type="ECO:0000313" key="4">
    <source>
        <dbReference type="Proteomes" id="UP000075809"/>
    </source>
</evidence>
<dbReference type="Pfam" id="PF01585">
    <property type="entry name" value="G-patch"/>
    <property type="match status" value="1"/>
</dbReference>
<reference evidence="3 4" key="1">
    <citation type="submission" date="2015-09" db="EMBL/GenBank/DDBJ databases">
        <title>Trachymyrmex zeteki WGS genome.</title>
        <authorList>
            <person name="Nygaard S."/>
            <person name="Hu H."/>
            <person name="Boomsma J."/>
            <person name="Zhang G."/>
        </authorList>
    </citation>
    <scope>NUCLEOTIDE SEQUENCE [LARGE SCALE GENOMIC DNA]</scope>
    <source>
        <strain evidence="3">Tzet28-1</strain>
        <tissue evidence="3">Whole body</tissue>
    </source>
</reference>
<organism evidence="3 4">
    <name type="scientific">Mycetomoellerius zeteki</name>
    <dbReference type="NCBI Taxonomy" id="64791"/>
    <lineage>
        <taxon>Eukaryota</taxon>
        <taxon>Metazoa</taxon>
        <taxon>Ecdysozoa</taxon>
        <taxon>Arthropoda</taxon>
        <taxon>Hexapoda</taxon>
        <taxon>Insecta</taxon>
        <taxon>Pterygota</taxon>
        <taxon>Neoptera</taxon>
        <taxon>Endopterygota</taxon>
        <taxon>Hymenoptera</taxon>
        <taxon>Apocrita</taxon>
        <taxon>Aculeata</taxon>
        <taxon>Formicoidea</taxon>
        <taxon>Formicidae</taxon>
        <taxon>Myrmicinae</taxon>
        <taxon>Mycetomoellerius</taxon>
    </lineage>
</organism>
<feature type="compositionally biased region" description="Basic residues" evidence="1">
    <location>
        <begin position="505"/>
        <end position="514"/>
    </location>
</feature>
<protein>
    <submittedName>
        <fullName evidence="3">PIN2/TERF1-interacting telomerase inhibitor 1</fullName>
    </submittedName>
</protein>
<dbReference type="InterPro" id="IPR050656">
    <property type="entry name" value="PINX1"/>
</dbReference>
<dbReference type="GO" id="GO:0005730">
    <property type="term" value="C:nucleolus"/>
    <property type="evidence" value="ECO:0007669"/>
    <property type="project" value="TreeGrafter"/>
</dbReference>
<dbReference type="SMART" id="SM00443">
    <property type="entry name" value="G_patch"/>
    <property type="match status" value="1"/>
</dbReference>
<feature type="region of interest" description="Disordered" evidence="1">
    <location>
        <begin position="449"/>
        <end position="476"/>
    </location>
</feature>
<gene>
    <name evidence="3" type="ORF">ALC60_09218</name>
</gene>
<dbReference type="KEGG" id="mzt:108725999"/>
<feature type="compositionally biased region" description="Basic residues" evidence="1">
    <location>
        <begin position="680"/>
        <end position="692"/>
    </location>
</feature>
<dbReference type="GO" id="GO:0010521">
    <property type="term" value="F:telomerase inhibitor activity"/>
    <property type="evidence" value="ECO:0007669"/>
    <property type="project" value="TreeGrafter"/>
</dbReference>
<feature type="region of interest" description="Disordered" evidence="1">
    <location>
        <begin position="489"/>
        <end position="514"/>
    </location>
</feature>
<dbReference type="PANTHER" id="PTHR23149">
    <property type="entry name" value="G PATCH DOMAIN CONTAINING PROTEIN"/>
    <property type="match status" value="1"/>
</dbReference>
<sequence length="789" mass="91081">MSMLAERRQKQKWTLNPRGKWWTEDSNKFGQKMLEKMGWTKGKGLGINEQGITEFSSISYKNDITGLGYDKSFEAWTEYQEKFGNFLQQLNENQDQVAVEKLLDADANFNDQSIELKSKQSHARVHYKKFTRGKDVNRYKSKDLANIFGQKELIEKTQVIIKKNDSICEKDVADVRDDWYGVNTINGGNMVDYFKLKLNCNNMTDYLKYNVKPKNDTNLSSITDNRTTDSESENDQHIGFGFTSKTEDTSVSNYGALKNSDDKSNYAFDNPCLRLNSSVETACNTNDSSVKSIKKRKKDFEDNNSYTIEIDKNIRKKLKTETIDNDYKNSFINPALNLDTKSEEDCNGKEFEVFRAQFGLENCGLDLTDERNKKRVTFNDHVMLYKYNINSTKKKKKGEATLDKFEVENKKNKKKQKHKSTATSTMNGFVNEALDILILSEKINDNELNKHKNKKNKKRRISKTSNLETIQESPEKEIEIIMESEDTLESSIVENGETDNVEQKSKKKKKKDKKGKRAKVENIIVLDTINEESDIEIVEVISNKKILKIKDSKEEETVISKKYKKKKKKDKKNGKNKHIQTEINNDQQDIKILDKSNSKQQQNDYLIECENKTTVIIETLQCTVPVIKKEKPLEKTKQKKKKRKNINKEECSSEINVCNIEREISDKENADEEQTSNTKKLAKKNKKSKKLKDKNVSDVEDSSNPNEEVVDLNVTKQDKIENTEFTDTPSKKGKVINAIDNIINSPWSIKARMQKKMLITLFHNNAILEFPGSNIHNIKGYGIDVESEQ</sequence>